<dbReference type="Pfam" id="PF00089">
    <property type="entry name" value="Trypsin"/>
    <property type="match status" value="1"/>
</dbReference>
<accession>A0A0F6TC48</accession>
<dbReference type="STRING" id="35755.UL82_01060"/>
<dbReference type="GO" id="GO:0006508">
    <property type="term" value="P:proteolysis"/>
    <property type="evidence" value="ECO:0007669"/>
    <property type="project" value="InterPro"/>
</dbReference>
<evidence type="ECO:0000259" key="6">
    <source>
        <dbReference type="PROSITE" id="PS50240"/>
    </source>
</evidence>
<organism evidence="7 8">
    <name type="scientific">Corynebacterium kutscheri</name>
    <dbReference type="NCBI Taxonomy" id="35755"/>
    <lineage>
        <taxon>Bacteria</taxon>
        <taxon>Bacillati</taxon>
        <taxon>Actinomycetota</taxon>
        <taxon>Actinomycetes</taxon>
        <taxon>Mycobacteriales</taxon>
        <taxon>Corynebacteriaceae</taxon>
        <taxon>Corynebacterium</taxon>
    </lineage>
</organism>
<dbReference type="InterPro" id="IPR001254">
    <property type="entry name" value="Trypsin_dom"/>
</dbReference>
<evidence type="ECO:0000256" key="1">
    <source>
        <dbReference type="ARBA" id="ARBA00007664"/>
    </source>
</evidence>
<keyword evidence="8" id="KW-1185">Reference proteome</keyword>
<dbReference type="SMART" id="SM00020">
    <property type="entry name" value="Tryp_SPc"/>
    <property type="match status" value="1"/>
</dbReference>
<evidence type="ECO:0000256" key="3">
    <source>
        <dbReference type="SAM" id="MobiDB-lite"/>
    </source>
</evidence>
<dbReference type="PROSITE" id="PS50240">
    <property type="entry name" value="TRYPSIN_DOM"/>
    <property type="match status" value="1"/>
</dbReference>
<comment type="similarity">
    <text evidence="1">Belongs to the peptidase S1 family.</text>
</comment>
<proteinExistence type="inferred from homology"/>
<dbReference type="PANTHER" id="PTHR24276">
    <property type="entry name" value="POLYSERASE-RELATED"/>
    <property type="match status" value="1"/>
</dbReference>
<dbReference type="InterPro" id="IPR001314">
    <property type="entry name" value="Peptidase_S1A"/>
</dbReference>
<keyword evidence="4" id="KW-1133">Transmembrane helix</keyword>
<protein>
    <submittedName>
        <fullName evidence="7">Trypsin</fullName>
    </submittedName>
</protein>
<dbReference type="Proteomes" id="UP000033457">
    <property type="component" value="Chromosome"/>
</dbReference>
<keyword evidence="5" id="KW-0732">Signal</keyword>
<dbReference type="AlphaFoldDB" id="A0A0F6TC48"/>
<gene>
    <name evidence="7" type="ORF">UL82_01060</name>
</gene>
<dbReference type="OrthoDB" id="9815928at2"/>
<feature type="region of interest" description="Disordered" evidence="3">
    <location>
        <begin position="163"/>
        <end position="183"/>
    </location>
</feature>
<dbReference type="EMBL" id="CP011312">
    <property type="protein sequence ID" value="AKE40444.1"/>
    <property type="molecule type" value="Genomic_DNA"/>
</dbReference>
<dbReference type="InterPro" id="IPR043504">
    <property type="entry name" value="Peptidase_S1_PA_chymotrypsin"/>
</dbReference>
<dbReference type="PANTHER" id="PTHR24276:SF91">
    <property type="entry name" value="AT26814P-RELATED"/>
    <property type="match status" value="1"/>
</dbReference>
<feature type="chain" id="PRO_5043119972" evidence="5">
    <location>
        <begin position="28"/>
        <end position="316"/>
    </location>
</feature>
<feature type="domain" description="Peptidase S1" evidence="6">
    <location>
        <begin position="57"/>
        <end position="266"/>
    </location>
</feature>
<evidence type="ECO:0000256" key="4">
    <source>
        <dbReference type="SAM" id="Phobius"/>
    </source>
</evidence>
<evidence type="ECO:0000256" key="2">
    <source>
        <dbReference type="ARBA" id="ARBA00023157"/>
    </source>
</evidence>
<keyword evidence="2" id="KW-1015">Disulfide bond</keyword>
<feature type="signal peptide" evidence="5">
    <location>
        <begin position="1"/>
        <end position="27"/>
    </location>
</feature>
<dbReference type="KEGG" id="cku:UL82_01060"/>
<sequence length="316" mass="32957">MSKKKVTFVSALFATALMFSSANPAFALIRAEQAQPNAESNTVVSIKIGGRGTFGDCTGTLIAPQWVVTARHCLEATNNEGSQVRLGQEDNTSIRDVDSWALSESGDVALMHLTQAVTDVTPAEVGTEQPKPGDQGTIYGWSSGSRMARAKKLPVADVTVNEGIGPAAPTEETVSDQPSSENQAVAGDEALPAEDMAFAASSFISVTSNSRAAAQGGDSGGPFFYKGKVTGVFTASPSFIDVTLPDRSALITSLKDSADWIEQVISGKDTNSIITPATAPAPQKTTQTSAPHARLYLIGSLAILVLAAVAARIKRQ</sequence>
<dbReference type="PRINTS" id="PR00722">
    <property type="entry name" value="CHYMOTRYPSIN"/>
</dbReference>
<keyword evidence="4" id="KW-0472">Membrane</keyword>
<keyword evidence="4" id="KW-0812">Transmembrane</keyword>
<dbReference type="Gene3D" id="2.40.10.10">
    <property type="entry name" value="Trypsin-like serine proteases"/>
    <property type="match status" value="2"/>
</dbReference>
<dbReference type="RefSeq" id="WP_046438513.1">
    <property type="nucleotide sequence ID" value="NZ_CP011312.1"/>
</dbReference>
<name>A0A0F6TC48_9CORY</name>
<dbReference type="PROSITE" id="PS00135">
    <property type="entry name" value="TRYPSIN_SER"/>
    <property type="match status" value="1"/>
</dbReference>
<dbReference type="InterPro" id="IPR033116">
    <property type="entry name" value="TRYPSIN_SER"/>
</dbReference>
<reference evidence="7 8" key="1">
    <citation type="journal article" date="2015" name="Genome Announc.">
        <title>Complete Genome Sequence of Corynebacterium kutscheri DSM 20755, a Corynebacterial Type Strain with Remarkably Low G+C Content of Chromosomal DNA.</title>
        <authorList>
            <person name="Ruckert C."/>
            <person name="Albersmeier A."/>
            <person name="Winkler A."/>
            <person name="Tauch A."/>
        </authorList>
    </citation>
    <scope>NUCLEOTIDE SEQUENCE [LARGE SCALE GENOMIC DNA]</scope>
    <source>
        <strain evidence="7 8">DSM 20755</strain>
    </source>
</reference>
<dbReference type="HOGENOM" id="CLU_813089_0_0_11"/>
<dbReference type="GO" id="GO:0004252">
    <property type="term" value="F:serine-type endopeptidase activity"/>
    <property type="evidence" value="ECO:0007669"/>
    <property type="project" value="InterPro"/>
</dbReference>
<evidence type="ECO:0000256" key="5">
    <source>
        <dbReference type="SAM" id="SignalP"/>
    </source>
</evidence>
<dbReference type="InterPro" id="IPR009003">
    <property type="entry name" value="Peptidase_S1_PA"/>
</dbReference>
<feature type="transmembrane region" description="Helical" evidence="4">
    <location>
        <begin position="293"/>
        <end position="313"/>
    </location>
</feature>
<dbReference type="SUPFAM" id="SSF50494">
    <property type="entry name" value="Trypsin-like serine proteases"/>
    <property type="match status" value="1"/>
</dbReference>
<evidence type="ECO:0000313" key="8">
    <source>
        <dbReference type="Proteomes" id="UP000033457"/>
    </source>
</evidence>
<evidence type="ECO:0000313" key="7">
    <source>
        <dbReference type="EMBL" id="AKE40444.1"/>
    </source>
</evidence>
<dbReference type="InterPro" id="IPR050430">
    <property type="entry name" value="Peptidase_S1"/>
</dbReference>